<evidence type="ECO:0000313" key="3">
    <source>
        <dbReference type="Proteomes" id="UP001149163"/>
    </source>
</evidence>
<proteinExistence type="predicted"/>
<dbReference type="OrthoDB" id="4360026at2759"/>
<evidence type="ECO:0000256" key="1">
    <source>
        <dbReference type="SAM" id="MobiDB-lite"/>
    </source>
</evidence>
<keyword evidence="3" id="KW-1185">Reference proteome</keyword>
<dbReference type="AlphaFoldDB" id="A0A9W9I5P8"/>
<name>A0A9W9I5P8_9EURO</name>
<accession>A0A9W9I5P8</accession>
<feature type="region of interest" description="Disordered" evidence="1">
    <location>
        <begin position="1"/>
        <end position="22"/>
    </location>
</feature>
<sequence>MASENKNNMPRPWGVDNSGDNPAAIRGERVPAVMGALARLCVVRGIRHHEGFAQELYGNLEFPEIRRALNARAIMSNRIPEMNGPGDFPYCFWHPEVPGEQTLRRLLEKYPDNKLLRYQVGRACAAGGHTTLYHELGLLPDVAIAEEARDNATSGGAIFEAIVREPIRYAYMDDYLRCLREAPIPGAYLNGDACVRSMLDKTLFVGGPIYNPHEQPIFDITEDWCMDVEGVRPGARPVDPETVRLLYNPLPRDLPTVDKDLLILMAAWSGNIDRYTRLRRPKLLSYELPYVIRGIYHYPLFSKWWSMQMQPDNGPVAIH</sequence>
<gene>
    <name evidence="2" type="ORF">N7482_003960</name>
</gene>
<reference evidence="2" key="1">
    <citation type="submission" date="2022-11" db="EMBL/GenBank/DDBJ databases">
        <authorList>
            <person name="Petersen C."/>
        </authorList>
    </citation>
    <scope>NUCLEOTIDE SEQUENCE</scope>
    <source>
        <strain evidence="2">IBT 26290</strain>
    </source>
</reference>
<protein>
    <submittedName>
        <fullName evidence="2">Uncharacterized protein</fullName>
    </submittedName>
</protein>
<organism evidence="2 3">
    <name type="scientific">Penicillium canariense</name>
    <dbReference type="NCBI Taxonomy" id="189055"/>
    <lineage>
        <taxon>Eukaryota</taxon>
        <taxon>Fungi</taxon>
        <taxon>Dikarya</taxon>
        <taxon>Ascomycota</taxon>
        <taxon>Pezizomycotina</taxon>
        <taxon>Eurotiomycetes</taxon>
        <taxon>Eurotiomycetidae</taxon>
        <taxon>Eurotiales</taxon>
        <taxon>Aspergillaceae</taxon>
        <taxon>Penicillium</taxon>
    </lineage>
</organism>
<dbReference type="EMBL" id="JAPQKN010000002">
    <property type="protein sequence ID" value="KAJ5168366.1"/>
    <property type="molecule type" value="Genomic_DNA"/>
</dbReference>
<reference evidence="2" key="2">
    <citation type="journal article" date="2023" name="IMA Fungus">
        <title>Comparative genomic study of the Penicillium genus elucidates a diverse pangenome and 15 lateral gene transfer events.</title>
        <authorList>
            <person name="Petersen C."/>
            <person name="Sorensen T."/>
            <person name="Nielsen M.R."/>
            <person name="Sondergaard T.E."/>
            <person name="Sorensen J.L."/>
            <person name="Fitzpatrick D.A."/>
            <person name="Frisvad J.C."/>
            <person name="Nielsen K.L."/>
        </authorList>
    </citation>
    <scope>NUCLEOTIDE SEQUENCE</scope>
    <source>
        <strain evidence="2">IBT 26290</strain>
    </source>
</reference>
<evidence type="ECO:0000313" key="2">
    <source>
        <dbReference type="EMBL" id="KAJ5168366.1"/>
    </source>
</evidence>
<dbReference type="RefSeq" id="XP_056544827.1">
    <property type="nucleotide sequence ID" value="XM_056686085.1"/>
</dbReference>
<comment type="caution">
    <text evidence="2">The sequence shown here is derived from an EMBL/GenBank/DDBJ whole genome shotgun (WGS) entry which is preliminary data.</text>
</comment>
<dbReference type="GeneID" id="81425261"/>
<dbReference type="Proteomes" id="UP001149163">
    <property type="component" value="Unassembled WGS sequence"/>
</dbReference>